<keyword evidence="1 6" id="KW-0285">Flavoprotein</keyword>
<dbReference type="AlphaFoldDB" id="A0A285EJ79"/>
<keyword evidence="2 6" id="KW-0288">FMN</keyword>
<dbReference type="PANTHER" id="PTHR30011:SF16">
    <property type="entry name" value="C2H2 FINGER DOMAIN TRANSCRIPTION FACTOR (EUROFUNG)-RELATED"/>
    <property type="match status" value="1"/>
</dbReference>
<feature type="binding site" evidence="6">
    <location>
        <position position="219"/>
    </location>
    <ligand>
        <name>FMN</name>
        <dbReference type="ChEBI" id="CHEBI:58210"/>
    </ligand>
</feature>
<sequence>MTKQIHLAAHFPGVNNTTVWSDPAAGSHIEFSSFARFAQAAERGKFDFLFLAEGLRLREQNGEIYDLDVVGRPDTFTVLAALAAVTDRLGLTGTINSTFNEPYEVARQFATLDHLSGGRAAWNVVTSWDAFTGENFRRGGFLAQDQRYERARTFLETVLELTGSWRGDEIVADKDSGVFLRDPQAGSFRHRDAHFDIAGRFDVPRSPQGHPVVFQAGDSEEGREFAAASADAIFSRHSTKDAGQAFYADVKGRLARYGRSRDSLLVLPAATFVIGDTDAQAAELAHEVRRQQVSGQTALRFLEQVWNRDLSGYDPDGPLPEVDPVVGEGHVAQGRAQVRMYRDPVATARQWRELAAEKGYSIRELMIEVQSRQTFVGSPGTVAASIDDLVQSDASDGFILVPHITPGGLDPFVDTVVPLLQERGVFRADYEGTTLRDHLGLPPVGVPDA</sequence>
<dbReference type="PANTHER" id="PTHR30011">
    <property type="entry name" value="ALKANESULFONATE MONOOXYGENASE-RELATED"/>
    <property type="match status" value="1"/>
</dbReference>
<keyword evidence="9" id="KW-1185">Reference proteome</keyword>
<dbReference type="GO" id="GO:0016705">
    <property type="term" value="F:oxidoreductase activity, acting on paired donors, with incorporation or reduction of molecular oxygen"/>
    <property type="evidence" value="ECO:0007669"/>
    <property type="project" value="InterPro"/>
</dbReference>
<name>A0A285EJ79_9ACTN</name>
<feature type="binding site" evidence="6">
    <location>
        <position position="94"/>
    </location>
    <ligand>
        <name>FMN</name>
        <dbReference type="ChEBI" id="CHEBI:58210"/>
    </ligand>
</feature>
<dbReference type="Proteomes" id="UP000219514">
    <property type="component" value="Unassembled WGS sequence"/>
</dbReference>
<gene>
    <name evidence="8" type="ORF">SAMN06893097_11552</name>
</gene>
<dbReference type="Pfam" id="PF00296">
    <property type="entry name" value="Bac_luciferase"/>
    <property type="match status" value="1"/>
</dbReference>
<evidence type="ECO:0000256" key="5">
    <source>
        <dbReference type="ARBA" id="ARBA00033748"/>
    </source>
</evidence>
<dbReference type="Gene3D" id="3.20.20.30">
    <property type="entry name" value="Luciferase-like domain"/>
    <property type="match status" value="1"/>
</dbReference>
<dbReference type="OrthoDB" id="8320141at2"/>
<evidence type="ECO:0000259" key="7">
    <source>
        <dbReference type="Pfam" id="PF00296"/>
    </source>
</evidence>
<dbReference type="InterPro" id="IPR011251">
    <property type="entry name" value="Luciferase-like_dom"/>
</dbReference>
<proteinExistence type="inferred from homology"/>
<feature type="domain" description="Luciferase-like" evidence="7">
    <location>
        <begin position="22"/>
        <end position="392"/>
    </location>
</feature>
<keyword evidence="4 8" id="KW-0503">Monooxygenase</keyword>
<dbReference type="GO" id="GO:0004497">
    <property type="term" value="F:monooxygenase activity"/>
    <property type="evidence" value="ECO:0007669"/>
    <property type="project" value="UniProtKB-KW"/>
</dbReference>
<evidence type="ECO:0000256" key="3">
    <source>
        <dbReference type="ARBA" id="ARBA00023002"/>
    </source>
</evidence>
<dbReference type="InterPro" id="IPR036661">
    <property type="entry name" value="Luciferase-like_sf"/>
</dbReference>
<evidence type="ECO:0000256" key="1">
    <source>
        <dbReference type="ARBA" id="ARBA00022630"/>
    </source>
</evidence>
<evidence type="ECO:0000256" key="2">
    <source>
        <dbReference type="ARBA" id="ARBA00022643"/>
    </source>
</evidence>
<dbReference type="NCBIfam" id="TIGR03860">
    <property type="entry name" value="FMN_nitrolo"/>
    <property type="match status" value="1"/>
</dbReference>
<accession>A0A285EJ79</accession>
<evidence type="ECO:0000256" key="6">
    <source>
        <dbReference type="PIRSR" id="PIRSR000337-1"/>
    </source>
</evidence>
<evidence type="ECO:0000313" key="9">
    <source>
        <dbReference type="Proteomes" id="UP000219514"/>
    </source>
</evidence>
<dbReference type="InterPro" id="IPR016215">
    <property type="entry name" value="NTA_MOA"/>
</dbReference>
<keyword evidence="3" id="KW-0560">Oxidoreductase</keyword>
<dbReference type="PIRSF" id="PIRSF000337">
    <property type="entry name" value="NTA_MOA"/>
    <property type="match status" value="1"/>
</dbReference>
<dbReference type="EMBL" id="OBDO01000015">
    <property type="protein sequence ID" value="SNX99178.1"/>
    <property type="molecule type" value="Genomic_DNA"/>
</dbReference>
<dbReference type="SUPFAM" id="SSF51679">
    <property type="entry name" value="Bacterial luciferase-like"/>
    <property type="match status" value="1"/>
</dbReference>
<organism evidence="8 9">
    <name type="scientific">Geodermatophilus sabuli</name>
    <dbReference type="NCBI Taxonomy" id="1564158"/>
    <lineage>
        <taxon>Bacteria</taxon>
        <taxon>Bacillati</taxon>
        <taxon>Actinomycetota</taxon>
        <taxon>Actinomycetes</taxon>
        <taxon>Geodermatophilales</taxon>
        <taxon>Geodermatophilaceae</taxon>
        <taxon>Geodermatophilus</taxon>
    </lineage>
</organism>
<dbReference type="RefSeq" id="WP_097209086.1">
    <property type="nucleotide sequence ID" value="NZ_JACHXB010000002.1"/>
</dbReference>
<reference evidence="8 9" key="1">
    <citation type="submission" date="2017-09" db="EMBL/GenBank/DDBJ databases">
        <authorList>
            <person name="Ehlers B."/>
            <person name="Leendertz F.H."/>
        </authorList>
    </citation>
    <scope>NUCLEOTIDE SEQUENCE [LARGE SCALE GENOMIC DNA]</scope>
    <source>
        <strain evidence="8 9">DSM 46844</strain>
    </source>
</reference>
<feature type="binding site" evidence="6">
    <location>
        <position position="148"/>
    </location>
    <ligand>
        <name>FMN</name>
        <dbReference type="ChEBI" id="CHEBI:58210"/>
    </ligand>
</feature>
<evidence type="ECO:0000256" key="4">
    <source>
        <dbReference type="ARBA" id="ARBA00023033"/>
    </source>
</evidence>
<protein>
    <submittedName>
        <fullName evidence="8">FMN-dependent oxidoreductase, nitrilotriacetate monooxygenase family</fullName>
    </submittedName>
</protein>
<dbReference type="InterPro" id="IPR051260">
    <property type="entry name" value="Diverse_substr_monoxygenases"/>
</dbReference>
<evidence type="ECO:0000313" key="8">
    <source>
        <dbReference type="EMBL" id="SNX99178.1"/>
    </source>
</evidence>
<dbReference type="CDD" id="cd01095">
    <property type="entry name" value="Nitrilotriacetate_monoxgenase"/>
    <property type="match status" value="1"/>
</dbReference>
<comment type="similarity">
    <text evidence="5">Belongs to the NtaA/SnaA/DszA monooxygenase family.</text>
</comment>